<protein>
    <submittedName>
        <fullName evidence="1">Uncharacterized protein</fullName>
    </submittedName>
</protein>
<gene>
    <name evidence="1" type="ORF">ALMA_1332</name>
</gene>
<evidence type="ECO:0000313" key="1">
    <source>
        <dbReference type="EMBL" id="OZG53030.1"/>
    </source>
</evidence>
<dbReference type="Proteomes" id="UP000243657">
    <property type="component" value="Unassembled WGS sequence"/>
</dbReference>
<sequence length="72" mass="8206">MTTNAEKLRLFSVLLSREMSGAARSLLREEYIDHHVTDGTDVDAFVKTMKHFSGGAEKARMTFLRVFERGWG</sequence>
<organism evidence="1 2">
    <name type="scientific">Alloscardovia macacae</name>
    <dbReference type="NCBI Taxonomy" id="1160091"/>
    <lineage>
        <taxon>Bacteria</taxon>
        <taxon>Bacillati</taxon>
        <taxon>Actinomycetota</taxon>
        <taxon>Actinomycetes</taxon>
        <taxon>Bifidobacteriales</taxon>
        <taxon>Bifidobacteriaceae</taxon>
        <taxon>Alloscardovia</taxon>
    </lineage>
</organism>
<dbReference type="AlphaFoldDB" id="A0A261F1M9"/>
<dbReference type="RefSeq" id="WP_094726955.1">
    <property type="nucleotide sequence ID" value="NZ_JBHLWS010000008.1"/>
</dbReference>
<accession>A0A261F1M9</accession>
<reference evidence="1 2" key="1">
    <citation type="journal article" date="2017" name="BMC Genomics">
        <title>Comparative genomic and phylogenomic analyses of the Bifidobacteriaceae family.</title>
        <authorList>
            <person name="Lugli G.A."/>
            <person name="Milani C."/>
            <person name="Turroni F."/>
            <person name="Duranti S."/>
            <person name="Mancabelli L."/>
            <person name="Mangifesta M."/>
            <person name="Ferrario C."/>
            <person name="Modesto M."/>
            <person name="Mattarelli P."/>
            <person name="Jiri K."/>
            <person name="van Sinderen D."/>
            <person name="Ventura M."/>
        </authorList>
    </citation>
    <scope>NUCLEOTIDE SEQUENCE [LARGE SCALE GENOMIC DNA]</scope>
    <source>
        <strain evidence="1 2">DSM 24762</strain>
    </source>
</reference>
<proteinExistence type="predicted"/>
<keyword evidence="2" id="KW-1185">Reference proteome</keyword>
<dbReference type="EMBL" id="MWWT01000009">
    <property type="protein sequence ID" value="OZG53030.1"/>
    <property type="molecule type" value="Genomic_DNA"/>
</dbReference>
<evidence type="ECO:0000313" key="2">
    <source>
        <dbReference type="Proteomes" id="UP000243657"/>
    </source>
</evidence>
<name>A0A261F1M9_9BIFI</name>
<comment type="caution">
    <text evidence="1">The sequence shown here is derived from an EMBL/GenBank/DDBJ whole genome shotgun (WGS) entry which is preliminary data.</text>
</comment>